<dbReference type="PANTHER" id="PTHR22762">
    <property type="entry name" value="ALPHA-GLUCOSIDASE"/>
    <property type="match status" value="1"/>
</dbReference>
<feature type="region of interest" description="Disordered" evidence="3">
    <location>
        <begin position="795"/>
        <end position="853"/>
    </location>
</feature>
<dbReference type="Proteomes" id="UP001190700">
    <property type="component" value="Unassembled WGS sequence"/>
</dbReference>
<dbReference type="InterPro" id="IPR048395">
    <property type="entry name" value="Glyco_hydro_31_C"/>
</dbReference>
<keyword evidence="2" id="KW-0378">Hydrolase</keyword>
<dbReference type="SUPFAM" id="SSF51011">
    <property type="entry name" value="Glycosyl hydrolase domain"/>
    <property type="match status" value="1"/>
</dbReference>
<feature type="domain" description="Glycoside hydrolase family 31 N-terminal" evidence="5">
    <location>
        <begin position="139"/>
        <end position="256"/>
    </location>
</feature>
<reference evidence="7 8" key="1">
    <citation type="journal article" date="2015" name="Genome Biol. Evol.">
        <title>Comparative Genomics of a Bacterivorous Green Alga Reveals Evolutionary Causalities and Consequences of Phago-Mixotrophic Mode of Nutrition.</title>
        <authorList>
            <person name="Burns J.A."/>
            <person name="Paasch A."/>
            <person name="Narechania A."/>
            <person name="Kim E."/>
        </authorList>
    </citation>
    <scope>NUCLEOTIDE SEQUENCE [LARGE SCALE GENOMIC DNA]</scope>
    <source>
        <strain evidence="7 8">PLY_AMNH</strain>
    </source>
</reference>
<name>A0AAE0ENH2_9CHLO</name>
<dbReference type="EMBL" id="LGRX02035448">
    <property type="protein sequence ID" value="KAK3234831.1"/>
    <property type="molecule type" value="Genomic_DNA"/>
</dbReference>
<feature type="domain" description="Glycoside hydrolase family 31 TIM barrel" evidence="4">
    <location>
        <begin position="298"/>
        <end position="622"/>
    </location>
</feature>
<evidence type="ECO:0000259" key="5">
    <source>
        <dbReference type="Pfam" id="PF13802"/>
    </source>
</evidence>
<dbReference type="InterPro" id="IPR025887">
    <property type="entry name" value="Glyco_hydro_31_N_dom"/>
</dbReference>
<dbReference type="Gene3D" id="3.20.20.80">
    <property type="entry name" value="Glycosidases"/>
    <property type="match status" value="1"/>
</dbReference>
<feature type="domain" description="Glycosyl hydrolase family 31 C-terminal" evidence="6">
    <location>
        <begin position="631"/>
        <end position="680"/>
    </location>
</feature>
<dbReference type="Pfam" id="PF21365">
    <property type="entry name" value="Glyco_hydro_31_3rd"/>
    <property type="match status" value="1"/>
</dbReference>
<evidence type="ECO:0000256" key="1">
    <source>
        <dbReference type="ARBA" id="ARBA00007806"/>
    </source>
</evidence>
<evidence type="ECO:0008006" key="9">
    <source>
        <dbReference type="Google" id="ProtNLM"/>
    </source>
</evidence>
<dbReference type="SUPFAM" id="SSF51445">
    <property type="entry name" value="(Trans)glycosidases"/>
    <property type="match status" value="1"/>
</dbReference>
<dbReference type="GO" id="GO:0005975">
    <property type="term" value="P:carbohydrate metabolic process"/>
    <property type="evidence" value="ECO:0007669"/>
    <property type="project" value="InterPro"/>
</dbReference>
<dbReference type="Pfam" id="PF01055">
    <property type="entry name" value="Glyco_hydro_31_2nd"/>
    <property type="match status" value="1"/>
</dbReference>
<dbReference type="InterPro" id="IPR000322">
    <property type="entry name" value="Glyco_hydro_31_TIM"/>
</dbReference>
<dbReference type="PANTHER" id="PTHR22762:SF144">
    <property type="entry name" value="ALPHA-XYLOSIDASE"/>
    <property type="match status" value="1"/>
</dbReference>
<feature type="compositionally biased region" description="Polar residues" evidence="3">
    <location>
        <begin position="829"/>
        <end position="838"/>
    </location>
</feature>
<dbReference type="SUPFAM" id="SSF74650">
    <property type="entry name" value="Galactose mutarotase-like"/>
    <property type="match status" value="1"/>
</dbReference>
<dbReference type="Pfam" id="PF13802">
    <property type="entry name" value="Gal_mutarotas_2"/>
    <property type="match status" value="1"/>
</dbReference>
<sequence>MGVLRGRSCKACCGSQFIRGFDRAFDSASSIRSKESLPQAGGGMAGMLRGADPVKVWWKKETPPLDSSHPKRGNPLRLDTNSEVKFDTKTSTLSATCRGLQVALRSDTGAAELLLSKLAGGKMGAAGRVALPAATVDGRNLVNMEVAEPGKPAAGLIWAGGVVVKLEILSESAVAITWEASDGGDHDFVVKLQDNHTMYGGGERFNRLNQAGNTLPMKSHDELGNKPDRSYKPVPFVMSTLGYGIWMDSFAQGEFDLGHTSPGLVTLRYTERQLRLVLVGGASLQAVLSEYTRLSGRPRLPPPWVLAPWKGRDVHKSREEVLADVEKTRSHGLPASVLLIDSPWQTGYNDLTLNEEQFQEADHMFQRVAELGFQVCFWITPFINRKNVVDMTGIQPWAAKTFGPAATHGYLVKSRSGRPQVVKWWKGEGGRVDFSNPEAVEWWHQQLNATRQWGGRAFKADDGEGGWFQTGAQFADGTPLSLMRNRYSTLYSEVMLNYVDRYLGGNGAILMRSGFGASAQSLVWAGDNDASFNPTNGMPTVILAGQTAALSGIFLWGHDTGGYVGSASKEVFVRWSQFGAFSLIMNQFGQSNKGPWDYDAQTLAIYKKFARLHLQLFPYLWDLVRAAATDGVPPMQPMVLAFECDVEAAQYEMQYMLGPSLLVAPVYTAGRGATTVYLPRCLQDSGSTSGGASPGGQQSMARTYERKEDGEKTAMWVDFWSGKMQAGGAALHVVAPLAEMPLFVPSGTLMELLPADVDTLTTPDELLGGRLSEDVVTPGNTRILQVWPGASGMLRSRQRVSSSASSSGSVGSNEDEGGSHPGGFWSIGGASSTPSNLTAPGVGARLQGPPPGKGGLARLSLSLPRARTLEVHLLWRTLRKGSVVQLNSDSNGGRPQILSCQGDGTDALSRPTTICKLPLLLGHAELEWTE</sequence>
<keyword evidence="8" id="KW-1185">Reference proteome</keyword>
<organism evidence="7 8">
    <name type="scientific">Cymbomonas tetramitiformis</name>
    <dbReference type="NCBI Taxonomy" id="36881"/>
    <lineage>
        <taxon>Eukaryota</taxon>
        <taxon>Viridiplantae</taxon>
        <taxon>Chlorophyta</taxon>
        <taxon>Pyramimonadophyceae</taxon>
        <taxon>Pyramimonadales</taxon>
        <taxon>Pyramimonadaceae</taxon>
        <taxon>Cymbomonas</taxon>
    </lineage>
</organism>
<dbReference type="GO" id="GO:0030246">
    <property type="term" value="F:carbohydrate binding"/>
    <property type="evidence" value="ECO:0007669"/>
    <property type="project" value="InterPro"/>
</dbReference>
<comment type="caution">
    <text evidence="7">The sequence shown here is derived from an EMBL/GenBank/DDBJ whole genome shotgun (WGS) entry which is preliminary data.</text>
</comment>
<dbReference type="GO" id="GO:0004553">
    <property type="term" value="F:hydrolase activity, hydrolyzing O-glycosyl compounds"/>
    <property type="evidence" value="ECO:0007669"/>
    <property type="project" value="InterPro"/>
</dbReference>
<dbReference type="InterPro" id="IPR013780">
    <property type="entry name" value="Glyco_hydro_b"/>
</dbReference>
<accession>A0AAE0ENH2</accession>
<evidence type="ECO:0000313" key="7">
    <source>
        <dbReference type="EMBL" id="KAK3234831.1"/>
    </source>
</evidence>
<evidence type="ECO:0000256" key="2">
    <source>
        <dbReference type="RuleBase" id="RU361185"/>
    </source>
</evidence>
<dbReference type="CDD" id="cd14752">
    <property type="entry name" value="GH31_N"/>
    <property type="match status" value="1"/>
</dbReference>
<evidence type="ECO:0000259" key="6">
    <source>
        <dbReference type="Pfam" id="PF21365"/>
    </source>
</evidence>
<evidence type="ECO:0000259" key="4">
    <source>
        <dbReference type="Pfam" id="PF01055"/>
    </source>
</evidence>
<comment type="similarity">
    <text evidence="1 2">Belongs to the glycosyl hydrolase 31 family.</text>
</comment>
<dbReference type="InterPro" id="IPR011013">
    <property type="entry name" value="Gal_mutarotase_sf_dom"/>
</dbReference>
<evidence type="ECO:0000256" key="3">
    <source>
        <dbReference type="SAM" id="MobiDB-lite"/>
    </source>
</evidence>
<protein>
    <recommendedName>
        <fullName evidence="9">Glycoside hydrolase family 31 N-terminal domain-containing protein</fullName>
    </recommendedName>
</protein>
<dbReference type="AlphaFoldDB" id="A0AAE0ENH2"/>
<proteinExistence type="inferred from homology"/>
<gene>
    <name evidence="7" type="ORF">CYMTET_54929</name>
</gene>
<dbReference type="Gene3D" id="2.60.40.1760">
    <property type="entry name" value="glycosyl hydrolase (family 31)"/>
    <property type="match status" value="1"/>
</dbReference>
<keyword evidence="2" id="KW-0326">Glycosidase</keyword>
<dbReference type="InterPro" id="IPR017853">
    <property type="entry name" value="GH"/>
</dbReference>
<evidence type="ECO:0000313" key="8">
    <source>
        <dbReference type="Proteomes" id="UP001190700"/>
    </source>
</evidence>
<dbReference type="Gene3D" id="2.60.40.1180">
    <property type="entry name" value="Golgi alpha-mannosidase II"/>
    <property type="match status" value="1"/>
</dbReference>
<feature type="compositionally biased region" description="Low complexity" evidence="3">
    <location>
        <begin position="799"/>
        <end position="812"/>
    </location>
</feature>